<organism evidence="2 3">
    <name type="scientific">Aspergillus pseudonomiae</name>
    <dbReference type="NCBI Taxonomy" id="1506151"/>
    <lineage>
        <taxon>Eukaryota</taxon>
        <taxon>Fungi</taxon>
        <taxon>Dikarya</taxon>
        <taxon>Ascomycota</taxon>
        <taxon>Pezizomycotina</taxon>
        <taxon>Eurotiomycetes</taxon>
        <taxon>Eurotiomycetidae</taxon>
        <taxon>Eurotiales</taxon>
        <taxon>Aspergillaceae</taxon>
        <taxon>Aspergillus</taxon>
        <taxon>Aspergillus subgen. Circumdati</taxon>
    </lineage>
</organism>
<evidence type="ECO:0000256" key="1">
    <source>
        <dbReference type="SAM" id="MobiDB-lite"/>
    </source>
</evidence>
<reference evidence="2 3" key="1">
    <citation type="submission" date="2019-04" db="EMBL/GenBank/DDBJ databases">
        <authorList>
            <consortium name="DOE Joint Genome Institute"/>
            <person name="Mondo S."/>
            <person name="Kjaerbolling I."/>
            <person name="Vesth T."/>
            <person name="Frisvad J.C."/>
            <person name="Nybo J.L."/>
            <person name="Theobald S."/>
            <person name="Kildgaard S."/>
            <person name="Isbrandt T."/>
            <person name="Kuo A."/>
            <person name="Sato A."/>
            <person name="Lyhne E.K."/>
            <person name="Kogle M.E."/>
            <person name="Wiebenga A."/>
            <person name="Kun R.S."/>
            <person name="Lubbers R.J."/>
            <person name="Makela M.R."/>
            <person name="Barry K."/>
            <person name="Chovatia M."/>
            <person name="Clum A."/>
            <person name="Daum C."/>
            <person name="Haridas S."/>
            <person name="He G."/>
            <person name="LaButti K."/>
            <person name="Lipzen A."/>
            <person name="Riley R."/>
            <person name="Salamov A."/>
            <person name="Simmons B.A."/>
            <person name="Magnuson J.K."/>
            <person name="Henrissat B."/>
            <person name="Mortensen U.H."/>
            <person name="Larsen T.O."/>
            <person name="Devries R.P."/>
            <person name="Grigoriev I.V."/>
            <person name="Machida M."/>
            <person name="Baker S.E."/>
            <person name="Andersen M.R."/>
            <person name="Cantor M.N."/>
            <person name="Hua S.X."/>
        </authorList>
    </citation>
    <scope>NUCLEOTIDE SEQUENCE [LARGE SCALE GENOMIC DNA]</scope>
    <source>
        <strain evidence="2 3">CBS 119388</strain>
    </source>
</reference>
<proteinExistence type="predicted"/>
<gene>
    <name evidence="2" type="ORF">BDV37DRAFT_258607</name>
</gene>
<evidence type="ECO:0000313" key="2">
    <source>
        <dbReference type="EMBL" id="KAE8400104.1"/>
    </source>
</evidence>
<evidence type="ECO:0000313" key="3">
    <source>
        <dbReference type="Proteomes" id="UP000325579"/>
    </source>
</evidence>
<feature type="compositionally biased region" description="Polar residues" evidence="1">
    <location>
        <begin position="46"/>
        <end position="86"/>
    </location>
</feature>
<dbReference type="RefSeq" id="XP_031937423.1">
    <property type="nucleotide sequence ID" value="XM_032083068.1"/>
</dbReference>
<dbReference type="EMBL" id="ML736821">
    <property type="protein sequence ID" value="KAE8400104.1"/>
    <property type="molecule type" value="Genomic_DNA"/>
</dbReference>
<dbReference type="GeneID" id="43667759"/>
<accession>A0A5N7D150</accession>
<name>A0A5N7D150_9EURO</name>
<protein>
    <submittedName>
        <fullName evidence="2">Uncharacterized protein</fullName>
    </submittedName>
</protein>
<dbReference type="OrthoDB" id="2137750at2759"/>
<sequence length="107" mass="12440">MFISTSEFTQRNHHTHLVPQSANMEPRYNTRKWSNRVRAKDEAPSSVEQPDQQTGYANMNPTKQYAAPSQTTSRHVQPSQPEQGYSSKYHFGHDELDHPDEMLRPEE</sequence>
<keyword evidence="3" id="KW-1185">Reference proteome</keyword>
<dbReference type="Proteomes" id="UP000325579">
    <property type="component" value="Unassembled WGS sequence"/>
</dbReference>
<dbReference type="AlphaFoldDB" id="A0A5N7D150"/>
<feature type="region of interest" description="Disordered" evidence="1">
    <location>
        <begin position="1"/>
        <end position="107"/>
    </location>
</feature>
<feature type="compositionally biased region" description="Basic and acidic residues" evidence="1">
    <location>
        <begin position="91"/>
        <end position="107"/>
    </location>
</feature>